<accession>A0A8S3X1Z2</accession>
<protein>
    <submittedName>
        <fullName evidence="1">(apollo) hypothetical protein</fullName>
    </submittedName>
</protein>
<sequence length="120" mass="13820">MESYSNKEYADIMYCFADGNAAGAHREYQRCFPDHRLPHVSVFGATYQGLNESSTIHRNQVDTDRPRRLMADDEEIIVQHFIYHPNVVVHWLDMSEWKPTSGYLLEEWLNTQTGGLGGEG</sequence>
<proteinExistence type="predicted"/>
<dbReference type="EMBL" id="CAJQZP010000885">
    <property type="protein sequence ID" value="CAG4993626.1"/>
    <property type="molecule type" value="Genomic_DNA"/>
</dbReference>
<keyword evidence="2" id="KW-1185">Reference proteome</keyword>
<comment type="caution">
    <text evidence="1">The sequence shown here is derived from an EMBL/GenBank/DDBJ whole genome shotgun (WGS) entry which is preliminary data.</text>
</comment>
<evidence type="ECO:0000313" key="1">
    <source>
        <dbReference type="EMBL" id="CAG4993626.1"/>
    </source>
</evidence>
<evidence type="ECO:0000313" key="2">
    <source>
        <dbReference type="Proteomes" id="UP000691718"/>
    </source>
</evidence>
<reference evidence="1" key="1">
    <citation type="submission" date="2021-04" db="EMBL/GenBank/DDBJ databases">
        <authorList>
            <person name="Tunstrom K."/>
        </authorList>
    </citation>
    <scope>NUCLEOTIDE SEQUENCE</scope>
</reference>
<organism evidence="1 2">
    <name type="scientific">Parnassius apollo</name>
    <name type="common">Apollo butterfly</name>
    <name type="synonym">Papilio apollo</name>
    <dbReference type="NCBI Taxonomy" id="110799"/>
    <lineage>
        <taxon>Eukaryota</taxon>
        <taxon>Metazoa</taxon>
        <taxon>Ecdysozoa</taxon>
        <taxon>Arthropoda</taxon>
        <taxon>Hexapoda</taxon>
        <taxon>Insecta</taxon>
        <taxon>Pterygota</taxon>
        <taxon>Neoptera</taxon>
        <taxon>Endopterygota</taxon>
        <taxon>Lepidoptera</taxon>
        <taxon>Glossata</taxon>
        <taxon>Ditrysia</taxon>
        <taxon>Papilionoidea</taxon>
        <taxon>Papilionidae</taxon>
        <taxon>Parnassiinae</taxon>
        <taxon>Parnassini</taxon>
        <taxon>Parnassius</taxon>
        <taxon>Parnassius</taxon>
    </lineage>
</organism>
<name>A0A8S3X1Z2_PARAO</name>
<dbReference type="Proteomes" id="UP000691718">
    <property type="component" value="Unassembled WGS sequence"/>
</dbReference>
<gene>
    <name evidence="1" type="ORF">PAPOLLO_LOCUS12536</name>
</gene>
<dbReference type="AlphaFoldDB" id="A0A8S3X1Z2"/>
<dbReference type="OrthoDB" id="6930896at2759"/>